<dbReference type="PIRSF" id="PIRSF000390">
    <property type="entry name" value="PLP_StrS"/>
    <property type="match status" value="1"/>
</dbReference>
<name>A0A0G0XM24_9BACT</name>
<evidence type="ECO:0000313" key="3">
    <source>
        <dbReference type="Proteomes" id="UP000033918"/>
    </source>
</evidence>
<dbReference type="InterPro" id="IPR015421">
    <property type="entry name" value="PyrdxlP-dep_Trfase_major"/>
</dbReference>
<organism evidence="2 3">
    <name type="scientific">Candidatus Wolfebacteria bacterium GW2011_GWB1_41_12</name>
    <dbReference type="NCBI Taxonomy" id="1619006"/>
    <lineage>
        <taxon>Bacteria</taxon>
        <taxon>Candidatus Wolfeibacteriota</taxon>
    </lineage>
</organism>
<dbReference type="SUPFAM" id="SSF53383">
    <property type="entry name" value="PLP-dependent transferases"/>
    <property type="match status" value="1"/>
</dbReference>
<dbReference type="Gene3D" id="3.40.640.10">
    <property type="entry name" value="Type I PLP-dependent aspartate aminotransferase-like (Major domain)"/>
    <property type="match status" value="1"/>
</dbReference>
<dbReference type="InterPro" id="IPR000653">
    <property type="entry name" value="DegT/StrS_aminotransferase"/>
</dbReference>
<sequence length="448" mass="50091">MKKNKITSAINESREAGKVVAKFASVLTDNKSEQRFFVSSAYLGPTFLSKKFKPGSDKIYYTIAVYGDEEKKAVVEALDKGWLGLGNYSAEFAKKVSAIFGKKHGVLVNSGSSGTFLSLKILNLPPGSEVITTACTFATTLAAILNNNLVPVLADSELGTYNLDLKNLPKMISRKTRAVILPHTLGSLNDMETLQKLCRKHKLYFIEDSCDTIGGRFAGKPTGSFADITVSSFYASHNITAAGGGGILCMDDEKLLARALAYRDWGRFGDDNESVEERFNINIDGIPYDRKFVYSMVGYNLKPIEVQAAFGLVQLKKLQEFNKIRRRNFDRLGNYLKKYEKFFLLPTDLPKAEAYWLAFPITIRDNVPFTRLDILKHLEANKIQTRLLFAGNILRQPAFRKIPKRVVGKLANADKIMKNTFVIGAHHGMTDEMVDYVCGVFDDFLSQY</sequence>
<dbReference type="PANTHER" id="PTHR30244:SF34">
    <property type="entry name" value="DTDP-4-AMINO-4,6-DIDEOXYGALACTOSE TRANSAMINASE"/>
    <property type="match status" value="1"/>
</dbReference>
<gene>
    <name evidence="2" type="ORF">UU38_C0004G0069</name>
</gene>
<dbReference type="AlphaFoldDB" id="A0A0G0XM24"/>
<dbReference type="Proteomes" id="UP000033918">
    <property type="component" value="Unassembled WGS sequence"/>
</dbReference>
<comment type="caution">
    <text evidence="2">The sequence shown here is derived from an EMBL/GenBank/DDBJ whole genome shotgun (WGS) entry which is preliminary data.</text>
</comment>
<dbReference type="Pfam" id="PF01041">
    <property type="entry name" value="DegT_DnrJ_EryC1"/>
    <property type="match status" value="1"/>
</dbReference>
<dbReference type="InterPro" id="IPR015422">
    <property type="entry name" value="PyrdxlP-dep_Trfase_small"/>
</dbReference>
<dbReference type="Gene3D" id="3.90.1150.10">
    <property type="entry name" value="Aspartate Aminotransferase, domain 1"/>
    <property type="match status" value="1"/>
</dbReference>
<reference evidence="2 3" key="1">
    <citation type="journal article" date="2015" name="Nature">
        <title>rRNA introns, odd ribosomes, and small enigmatic genomes across a large radiation of phyla.</title>
        <authorList>
            <person name="Brown C.T."/>
            <person name="Hug L.A."/>
            <person name="Thomas B.C."/>
            <person name="Sharon I."/>
            <person name="Castelle C.J."/>
            <person name="Singh A."/>
            <person name="Wilkins M.J."/>
            <person name="Williams K.H."/>
            <person name="Banfield J.F."/>
        </authorList>
    </citation>
    <scope>NUCLEOTIDE SEQUENCE [LARGE SCALE GENOMIC DNA]</scope>
</reference>
<dbReference type="CDD" id="cd00616">
    <property type="entry name" value="AHBA_syn"/>
    <property type="match status" value="1"/>
</dbReference>
<protein>
    <submittedName>
        <fullName evidence="2">NDP-hexose 3,4-dehydratase</fullName>
    </submittedName>
</protein>
<proteinExistence type="inferred from homology"/>
<evidence type="ECO:0000256" key="1">
    <source>
        <dbReference type="RuleBase" id="RU004508"/>
    </source>
</evidence>
<accession>A0A0G0XM24</accession>
<dbReference type="GO" id="GO:0030170">
    <property type="term" value="F:pyridoxal phosphate binding"/>
    <property type="evidence" value="ECO:0007669"/>
    <property type="project" value="TreeGrafter"/>
</dbReference>
<keyword evidence="1" id="KW-0663">Pyridoxal phosphate</keyword>
<evidence type="ECO:0000313" key="2">
    <source>
        <dbReference type="EMBL" id="KKR88707.1"/>
    </source>
</evidence>
<dbReference type="GO" id="GO:0008483">
    <property type="term" value="F:transaminase activity"/>
    <property type="evidence" value="ECO:0007669"/>
    <property type="project" value="TreeGrafter"/>
</dbReference>
<dbReference type="EMBL" id="LCAK01000004">
    <property type="protein sequence ID" value="KKR88707.1"/>
    <property type="molecule type" value="Genomic_DNA"/>
</dbReference>
<dbReference type="InterPro" id="IPR015424">
    <property type="entry name" value="PyrdxlP-dep_Trfase"/>
</dbReference>
<comment type="similarity">
    <text evidence="1">Belongs to the DegT/DnrJ/EryC1 family.</text>
</comment>
<dbReference type="GO" id="GO:0000271">
    <property type="term" value="P:polysaccharide biosynthetic process"/>
    <property type="evidence" value="ECO:0007669"/>
    <property type="project" value="TreeGrafter"/>
</dbReference>
<dbReference type="PANTHER" id="PTHR30244">
    <property type="entry name" value="TRANSAMINASE"/>
    <property type="match status" value="1"/>
</dbReference>